<evidence type="ECO:0000313" key="1">
    <source>
        <dbReference type="EMBL" id="TNN40810.1"/>
    </source>
</evidence>
<sequence>MMRYSQRWVSLFIKRASAVSPEPPEGSSRVLSRGAGRPLLASLRTLGRGRAVVAFGKDCFILAVTSAEQVTHPVVYDQNKETDATKTIIEAQASH</sequence>
<dbReference type="EMBL" id="SRLO01001158">
    <property type="protein sequence ID" value="TNN40810.1"/>
    <property type="molecule type" value="Genomic_DNA"/>
</dbReference>
<keyword evidence="2" id="KW-1185">Reference proteome</keyword>
<organism evidence="1 2">
    <name type="scientific">Liparis tanakae</name>
    <name type="common">Tanaka's snailfish</name>
    <dbReference type="NCBI Taxonomy" id="230148"/>
    <lineage>
        <taxon>Eukaryota</taxon>
        <taxon>Metazoa</taxon>
        <taxon>Chordata</taxon>
        <taxon>Craniata</taxon>
        <taxon>Vertebrata</taxon>
        <taxon>Euteleostomi</taxon>
        <taxon>Actinopterygii</taxon>
        <taxon>Neopterygii</taxon>
        <taxon>Teleostei</taxon>
        <taxon>Neoteleostei</taxon>
        <taxon>Acanthomorphata</taxon>
        <taxon>Eupercaria</taxon>
        <taxon>Perciformes</taxon>
        <taxon>Cottioidei</taxon>
        <taxon>Cottales</taxon>
        <taxon>Liparidae</taxon>
        <taxon>Liparis</taxon>
    </lineage>
</organism>
<name>A0A4Z2FIR1_9TELE</name>
<evidence type="ECO:0000313" key="2">
    <source>
        <dbReference type="Proteomes" id="UP000314294"/>
    </source>
</evidence>
<protein>
    <submittedName>
        <fullName evidence="1">Uncharacterized protein</fullName>
    </submittedName>
</protein>
<comment type="caution">
    <text evidence="1">The sequence shown here is derived from an EMBL/GenBank/DDBJ whole genome shotgun (WGS) entry which is preliminary data.</text>
</comment>
<proteinExistence type="predicted"/>
<accession>A0A4Z2FIR1</accession>
<dbReference type="Proteomes" id="UP000314294">
    <property type="component" value="Unassembled WGS sequence"/>
</dbReference>
<gene>
    <name evidence="1" type="ORF">EYF80_049023</name>
</gene>
<dbReference type="AlphaFoldDB" id="A0A4Z2FIR1"/>
<reference evidence="1 2" key="1">
    <citation type="submission" date="2019-03" db="EMBL/GenBank/DDBJ databases">
        <title>First draft genome of Liparis tanakae, snailfish: a comprehensive survey of snailfish specific genes.</title>
        <authorList>
            <person name="Kim W."/>
            <person name="Song I."/>
            <person name="Jeong J.-H."/>
            <person name="Kim D."/>
            <person name="Kim S."/>
            <person name="Ryu S."/>
            <person name="Song J.Y."/>
            <person name="Lee S.K."/>
        </authorList>
    </citation>
    <scope>NUCLEOTIDE SEQUENCE [LARGE SCALE GENOMIC DNA]</scope>
    <source>
        <tissue evidence="1">Muscle</tissue>
    </source>
</reference>